<sequence length="309" mass="32612">MDIRQLRALLAVAETGSATKAAEMLRIVQPAVSRHIRLLEEEFGIELFGRERHGMVLTEAGKTLAEYGRRALQELDRARAEIKPSSGAITGTASIGLLPSTCELLAPELVATIKSKHPALVVRLTAGYAGNLVQWLEAGDVEVALLYDVKSSAGLQIEPLLDERLYLVGPPGSVALDDVHDVAALEDLPLILPNAPHGLRTVVEHACAVAGITPTVVVETNSLNLQKSLVAAGFGYTVLPTSAVSEEIASGALAAAPLDAPDLSRRIVLAKPMTRRVSPAANVAALELMALARRLVLSGSWPGANWVGT</sequence>
<reference evidence="8" key="1">
    <citation type="submission" date="2015-10" db="EMBL/GenBank/DDBJ databases">
        <authorList>
            <person name="Gilbert D.G."/>
        </authorList>
    </citation>
    <scope>NUCLEOTIDE SEQUENCE</scope>
    <source>
        <strain evidence="8">Phyl III-seqv23</strain>
    </source>
</reference>
<evidence type="ECO:0000313" key="9">
    <source>
        <dbReference type="EMBL" id="CUV31364.1"/>
    </source>
</evidence>
<dbReference type="InterPro" id="IPR036388">
    <property type="entry name" value="WH-like_DNA-bd_sf"/>
</dbReference>
<evidence type="ECO:0000256" key="1">
    <source>
        <dbReference type="ARBA" id="ARBA00009437"/>
    </source>
</evidence>
<dbReference type="GO" id="GO:0003700">
    <property type="term" value="F:DNA-binding transcription factor activity"/>
    <property type="evidence" value="ECO:0007669"/>
    <property type="project" value="InterPro"/>
</dbReference>
<dbReference type="InterPro" id="IPR000847">
    <property type="entry name" value="LysR_HTH_N"/>
</dbReference>
<evidence type="ECO:0000313" key="10">
    <source>
        <dbReference type="Proteomes" id="UP000262427"/>
    </source>
</evidence>
<dbReference type="PROSITE" id="PS50931">
    <property type="entry name" value="HTH_LYSR"/>
    <property type="match status" value="1"/>
</dbReference>
<dbReference type="SUPFAM" id="SSF53850">
    <property type="entry name" value="Periplasmic binding protein-like II"/>
    <property type="match status" value="1"/>
</dbReference>
<dbReference type="Gene3D" id="1.10.10.10">
    <property type="entry name" value="Winged helix-like DNA-binding domain superfamily/Winged helix DNA-binding domain"/>
    <property type="match status" value="1"/>
</dbReference>
<accession>A0A0S4U930</accession>
<name>A0A0S4U930_RALSL</name>
<evidence type="ECO:0000256" key="4">
    <source>
        <dbReference type="ARBA" id="ARBA00023159"/>
    </source>
</evidence>
<keyword evidence="3" id="KW-0238">DNA-binding</keyword>
<dbReference type="EMBL" id="CP025742">
    <property type="protein sequence ID" value="AYA48847.1"/>
    <property type="molecule type" value="Genomic_DNA"/>
</dbReference>
<keyword evidence="5" id="KW-0804">Transcription</keyword>
<organism evidence="8">
    <name type="scientific">Ralstonia solanacearum</name>
    <name type="common">Pseudomonas solanacearum</name>
    <dbReference type="NCBI Taxonomy" id="305"/>
    <lineage>
        <taxon>Bacteria</taxon>
        <taxon>Pseudomonadati</taxon>
        <taxon>Pseudomonadota</taxon>
        <taxon>Betaproteobacteria</taxon>
        <taxon>Burkholderiales</taxon>
        <taxon>Burkholderiaceae</taxon>
        <taxon>Ralstonia</taxon>
        <taxon>Ralstonia solanacearum species complex</taxon>
    </lineage>
</organism>
<dbReference type="FunFam" id="1.10.10.10:FF:000001">
    <property type="entry name" value="LysR family transcriptional regulator"/>
    <property type="match status" value="1"/>
</dbReference>
<dbReference type="PRINTS" id="PR00039">
    <property type="entry name" value="HTHLYSR"/>
</dbReference>
<protein>
    <submittedName>
        <fullName evidence="7">LysR family transcriptional regulator</fullName>
    </submittedName>
    <submittedName>
        <fullName evidence="8">Transcriptional regulator LysR family</fullName>
    </submittedName>
</protein>
<evidence type="ECO:0000313" key="7">
    <source>
        <dbReference type="EMBL" id="AYA48847.1"/>
    </source>
</evidence>
<comment type="similarity">
    <text evidence="1">Belongs to the LysR transcriptional regulatory family.</text>
</comment>
<dbReference type="EMBL" id="LN899824">
    <property type="protein sequence ID" value="CUV31364.1"/>
    <property type="molecule type" value="Genomic_DNA"/>
</dbReference>
<keyword evidence="4" id="KW-0010">Activator</keyword>
<dbReference type="Gene3D" id="3.40.190.290">
    <property type="match status" value="1"/>
</dbReference>
<dbReference type="Proteomes" id="UP000262427">
    <property type="component" value="Chromosome MP"/>
</dbReference>
<dbReference type="EMBL" id="LN899821">
    <property type="protein sequence ID" value="CUV18575.1"/>
    <property type="molecule type" value="Genomic_DNA"/>
</dbReference>
<evidence type="ECO:0000259" key="6">
    <source>
        <dbReference type="PROSITE" id="PS50931"/>
    </source>
</evidence>
<keyword evidence="2" id="KW-0805">Transcription regulation</keyword>
<evidence type="ECO:0000256" key="2">
    <source>
        <dbReference type="ARBA" id="ARBA00023015"/>
    </source>
</evidence>
<dbReference type="InterPro" id="IPR036390">
    <property type="entry name" value="WH_DNA-bd_sf"/>
</dbReference>
<dbReference type="PANTHER" id="PTHR30293">
    <property type="entry name" value="TRANSCRIPTIONAL REGULATORY PROTEIN NAC-RELATED"/>
    <property type="match status" value="1"/>
</dbReference>
<gene>
    <name evidence="8" type="ORF">PSS4_v1_680023</name>
    <name evidence="7" type="ORF">RSP824_20730</name>
    <name evidence="9" type="ORF">RUN1985_v1_890013</name>
</gene>
<feature type="domain" description="HTH lysR-type" evidence="6">
    <location>
        <begin position="1"/>
        <end position="58"/>
    </location>
</feature>
<dbReference type="InterPro" id="IPR005119">
    <property type="entry name" value="LysR_subst-bd"/>
</dbReference>
<reference evidence="7" key="2">
    <citation type="submission" date="2018-01" db="EMBL/GenBank/DDBJ databases">
        <title>Ralstonia pseudosolanacearum P824 infects blueberry.</title>
        <authorList>
            <person name="Bocsanczy A.M."/>
            <person name="Norman D.J."/>
        </authorList>
    </citation>
    <scope>NUCLEOTIDE SEQUENCE</scope>
    <source>
        <strain evidence="7">P824</strain>
    </source>
</reference>
<dbReference type="PANTHER" id="PTHR30293:SF0">
    <property type="entry name" value="NITROGEN ASSIMILATION REGULATORY PROTEIN NAC"/>
    <property type="match status" value="1"/>
</dbReference>
<dbReference type="AlphaFoldDB" id="A0A0S4U930"/>
<evidence type="ECO:0000256" key="5">
    <source>
        <dbReference type="ARBA" id="ARBA00023163"/>
    </source>
</evidence>
<evidence type="ECO:0000313" key="8">
    <source>
        <dbReference type="EMBL" id="CUV18575.1"/>
    </source>
</evidence>
<dbReference type="GO" id="GO:2000142">
    <property type="term" value="P:regulation of DNA-templated transcription initiation"/>
    <property type="evidence" value="ECO:0007669"/>
    <property type="project" value="TreeGrafter"/>
</dbReference>
<proteinExistence type="inferred from homology"/>
<dbReference type="Pfam" id="PF03466">
    <property type="entry name" value="LysR_substrate"/>
    <property type="match status" value="1"/>
</dbReference>
<reference evidence="10" key="3">
    <citation type="submission" date="2018-01" db="EMBL/GenBank/DDBJ databases">
        <title>Raltonia solanacearum P824 infects blueberry.</title>
        <authorList>
            <person name="Bocsanczy A.M."/>
            <person name="Norman D.J."/>
        </authorList>
    </citation>
    <scope>NUCLEOTIDE SEQUENCE [LARGE SCALE GENOMIC DNA]</scope>
    <source>
        <strain evidence="10">P824</strain>
    </source>
</reference>
<evidence type="ECO:0000256" key="3">
    <source>
        <dbReference type="ARBA" id="ARBA00023125"/>
    </source>
</evidence>
<dbReference type="SUPFAM" id="SSF46785">
    <property type="entry name" value="Winged helix' DNA-binding domain"/>
    <property type="match status" value="1"/>
</dbReference>
<dbReference type="GO" id="GO:0003677">
    <property type="term" value="F:DNA binding"/>
    <property type="evidence" value="ECO:0007669"/>
    <property type="project" value="UniProtKB-KW"/>
</dbReference>
<dbReference type="Pfam" id="PF00126">
    <property type="entry name" value="HTH_1"/>
    <property type="match status" value="1"/>
</dbReference>